<proteinExistence type="predicted"/>
<feature type="transmembrane region" description="Helical" evidence="2">
    <location>
        <begin position="21"/>
        <end position="41"/>
    </location>
</feature>
<organism evidence="4 5">
    <name type="scientific">Actinokineospora spheciospongiae</name>
    <dbReference type="NCBI Taxonomy" id="909613"/>
    <lineage>
        <taxon>Bacteria</taxon>
        <taxon>Bacillati</taxon>
        <taxon>Actinomycetota</taxon>
        <taxon>Actinomycetes</taxon>
        <taxon>Pseudonocardiales</taxon>
        <taxon>Pseudonocardiaceae</taxon>
        <taxon>Actinokineospora</taxon>
    </lineage>
</organism>
<sequence length="233" mass="24455">MAAVELSAAGGQAPYRKRRPLPALIFLAVLCLVAMVVWFQVLGSDSEADAANACAPPPAPVPAADGQPAPALGQPLPDDALDRTTPAAPGGSLLRVVNASGQRRQAGAVTEALRELGFTQVTDPANDTIYTNGSLTCRAQIRFGQQGMPAARTLSLIEPCAELVRDERQDATVDLAIGQRYTHLEPTTASRRILEQLSDWAQNGPQQGGLQNAEGTGPALDPTLLAAIEKTRC</sequence>
<gene>
    <name evidence="4" type="ORF">UO65_3090</name>
</gene>
<reference evidence="4 5" key="1">
    <citation type="journal article" date="2014" name="Genome Announc.">
        <title>Draft Genome Sequence of the Antitrypanosomally Active Sponge-Associated Bacterium Actinokineospora sp. Strain EG49.</title>
        <authorList>
            <person name="Harjes J."/>
            <person name="Ryu T."/>
            <person name="Abdelmohsen U.R."/>
            <person name="Moitinho-Silva L."/>
            <person name="Horn H."/>
            <person name="Ravasi T."/>
            <person name="Hentschel U."/>
        </authorList>
    </citation>
    <scope>NUCLEOTIDE SEQUENCE [LARGE SCALE GENOMIC DNA]</scope>
    <source>
        <strain evidence="4 5">EG49</strain>
    </source>
</reference>
<dbReference type="eggNOG" id="ENOG5032WRF">
    <property type="taxonomic scope" value="Bacteria"/>
</dbReference>
<dbReference type="Pfam" id="PF13399">
    <property type="entry name" value="LytR_C"/>
    <property type="match status" value="1"/>
</dbReference>
<evidence type="ECO:0000259" key="3">
    <source>
        <dbReference type="Pfam" id="PF13399"/>
    </source>
</evidence>
<keyword evidence="2" id="KW-0472">Membrane</keyword>
<dbReference type="Proteomes" id="UP000019277">
    <property type="component" value="Unassembled WGS sequence"/>
</dbReference>
<evidence type="ECO:0000313" key="5">
    <source>
        <dbReference type="Proteomes" id="UP000019277"/>
    </source>
</evidence>
<keyword evidence="5" id="KW-1185">Reference proteome</keyword>
<accession>A0A8E2X335</accession>
<evidence type="ECO:0000256" key="1">
    <source>
        <dbReference type="SAM" id="MobiDB-lite"/>
    </source>
</evidence>
<name>W7IXZ4_9PSEU</name>
<protein>
    <submittedName>
        <fullName evidence="4">Putative secreted alanine rich protein</fullName>
    </submittedName>
</protein>
<dbReference type="NCBIfam" id="NF035953">
    <property type="entry name" value="integrity_Cei"/>
    <property type="match status" value="1"/>
</dbReference>
<feature type="region of interest" description="Disordered" evidence="1">
    <location>
        <begin position="49"/>
        <end position="88"/>
    </location>
</feature>
<dbReference type="AlphaFoldDB" id="W7IXZ4"/>
<dbReference type="STRING" id="909613.UO65_3090"/>
<evidence type="ECO:0000313" key="4">
    <source>
        <dbReference type="EMBL" id="EWC61732.1"/>
    </source>
</evidence>
<dbReference type="InterPro" id="IPR027381">
    <property type="entry name" value="LytR/CpsA/Psr_C"/>
</dbReference>
<dbReference type="EMBL" id="AYXG01000103">
    <property type="protein sequence ID" value="EWC61732.1"/>
    <property type="molecule type" value="Genomic_DNA"/>
</dbReference>
<accession>W7IXZ4</accession>
<feature type="domain" description="LytR/CpsA/Psr regulator C-terminal" evidence="3">
    <location>
        <begin position="95"/>
        <end position="181"/>
    </location>
</feature>
<feature type="compositionally biased region" description="Low complexity" evidence="1">
    <location>
        <begin position="62"/>
        <end position="71"/>
    </location>
</feature>
<keyword evidence="2" id="KW-1133">Transmembrane helix</keyword>
<dbReference type="RefSeq" id="WP_052021191.1">
    <property type="nucleotide sequence ID" value="NZ_AYXG01000103.1"/>
</dbReference>
<evidence type="ECO:0000256" key="2">
    <source>
        <dbReference type="SAM" id="Phobius"/>
    </source>
</evidence>
<comment type="caution">
    <text evidence="4">The sequence shown here is derived from an EMBL/GenBank/DDBJ whole genome shotgun (WGS) entry which is preliminary data.</text>
</comment>
<keyword evidence="2" id="KW-0812">Transmembrane</keyword>